<dbReference type="InterPro" id="IPR011600">
    <property type="entry name" value="Pept_C14_caspase"/>
</dbReference>
<keyword evidence="1" id="KW-0732">Signal</keyword>
<gene>
    <name evidence="3" type="ORF">GCM10023333_01310</name>
</gene>
<dbReference type="Gene3D" id="3.40.50.1460">
    <property type="match status" value="1"/>
</dbReference>
<evidence type="ECO:0000256" key="1">
    <source>
        <dbReference type="SAM" id="SignalP"/>
    </source>
</evidence>
<sequence length="611" mass="67688">MKLGYTALALMLLPFTVNAYKTNIAAHELYLEAKRALERGELIRAEDKAKQAQALNDQDGSILLKRESVHQRVGSGRFVRRDVEFIDTRKEYQPGWVLGQARLEEARAEKRQNPPQLKLRSSVTALDRNIGWQAGHPAQMRLELSNLGRSAAESVVVSVSAKQQGVILSQAQWRPGDLASGEDQIFTLDLDLPRDFAHGQVDFVVTAEEKDSIGEDRITSAAQVAAYVPPEIEASLMIQEGVAISAGVPVQVEIALVNRGGAARELSGRLQVESRKLMTFTEGIEFSRNLPLLPQQEVRMYATLQPGMRVKEGESLNFFLQLEDHNEFVDKLPLSVRVTGDQVVRSHRDYNFAKAAQTNPNAYALVIGNLEYQNNHTVYHANRDVEVMQKVFERSLGVPTSQILTAEDVTLAQLQRLMADRSTPGSFAALVGDNAEAEVYVFYAGHGSTAENIGWEHYLMATDSDWQDLPRTALKLSEMMTVIQSLPGSRPSIFLDTCFSGVSSTEEDSNRSSVRFESAFESTGNGYDLYQASQHCESHRHSHHGAQQGLFTYVLAHGLSNDAAEGKSLTNEQLGQYLRTHIPGIANQLGAMAPEPVIEFGTAKRFLAEYQ</sequence>
<dbReference type="Pfam" id="PF00656">
    <property type="entry name" value="Peptidase_C14"/>
    <property type="match status" value="1"/>
</dbReference>
<name>A0ABP9EBL1_9GAMM</name>
<dbReference type="SUPFAM" id="SSF52129">
    <property type="entry name" value="Caspase-like"/>
    <property type="match status" value="1"/>
</dbReference>
<keyword evidence="4" id="KW-1185">Reference proteome</keyword>
<feature type="domain" description="Peptidase C14 caspase" evidence="2">
    <location>
        <begin position="363"/>
        <end position="566"/>
    </location>
</feature>
<feature type="chain" id="PRO_5047358609" description="Peptidase C14 caspase domain-containing protein" evidence="1">
    <location>
        <begin position="20"/>
        <end position="611"/>
    </location>
</feature>
<evidence type="ECO:0000313" key="3">
    <source>
        <dbReference type="EMBL" id="GAA4872286.1"/>
    </source>
</evidence>
<dbReference type="EMBL" id="BAABJZ010000003">
    <property type="protein sequence ID" value="GAA4872286.1"/>
    <property type="molecule type" value="Genomic_DNA"/>
</dbReference>
<organism evidence="3 4">
    <name type="scientific">Ferrimonas pelagia</name>
    <dbReference type="NCBI Taxonomy" id="1177826"/>
    <lineage>
        <taxon>Bacteria</taxon>
        <taxon>Pseudomonadati</taxon>
        <taxon>Pseudomonadota</taxon>
        <taxon>Gammaproteobacteria</taxon>
        <taxon>Alteromonadales</taxon>
        <taxon>Ferrimonadaceae</taxon>
        <taxon>Ferrimonas</taxon>
    </lineage>
</organism>
<dbReference type="Proteomes" id="UP001499988">
    <property type="component" value="Unassembled WGS sequence"/>
</dbReference>
<evidence type="ECO:0000259" key="2">
    <source>
        <dbReference type="Pfam" id="PF00656"/>
    </source>
</evidence>
<evidence type="ECO:0000313" key="4">
    <source>
        <dbReference type="Proteomes" id="UP001499988"/>
    </source>
</evidence>
<dbReference type="RefSeq" id="WP_345332231.1">
    <property type="nucleotide sequence ID" value="NZ_BAABJZ010000003.1"/>
</dbReference>
<protein>
    <recommendedName>
        <fullName evidence="2">Peptidase C14 caspase domain-containing protein</fullName>
    </recommendedName>
</protein>
<comment type="caution">
    <text evidence="3">The sequence shown here is derived from an EMBL/GenBank/DDBJ whole genome shotgun (WGS) entry which is preliminary data.</text>
</comment>
<dbReference type="InterPro" id="IPR029030">
    <property type="entry name" value="Caspase-like_dom_sf"/>
</dbReference>
<accession>A0ABP9EBL1</accession>
<feature type="signal peptide" evidence="1">
    <location>
        <begin position="1"/>
        <end position="19"/>
    </location>
</feature>
<reference evidence="4" key="1">
    <citation type="journal article" date="2019" name="Int. J. Syst. Evol. Microbiol.">
        <title>The Global Catalogue of Microorganisms (GCM) 10K type strain sequencing project: providing services to taxonomists for standard genome sequencing and annotation.</title>
        <authorList>
            <consortium name="The Broad Institute Genomics Platform"/>
            <consortium name="The Broad Institute Genome Sequencing Center for Infectious Disease"/>
            <person name="Wu L."/>
            <person name="Ma J."/>
        </authorList>
    </citation>
    <scope>NUCLEOTIDE SEQUENCE [LARGE SCALE GENOMIC DNA]</scope>
    <source>
        <strain evidence="4">JCM 18401</strain>
    </source>
</reference>
<proteinExistence type="predicted"/>